<gene>
    <name evidence="3" type="ORF">E3C22_05470</name>
</gene>
<comment type="caution">
    <text evidence="3">The sequence shown here is derived from an EMBL/GenBank/DDBJ whole genome shotgun (WGS) entry which is preliminary data.</text>
</comment>
<keyword evidence="1" id="KW-1133">Transmembrane helix</keyword>
<organism evidence="3 4">
    <name type="scientific">Jiella endophytica</name>
    <dbReference type="NCBI Taxonomy" id="2558362"/>
    <lineage>
        <taxon>Bacteria</taxon>
        <taxon>Pseudomonadati</taxon>
        <taxon>Pseudomonadota</taxon>
        <taxon>Alphaproteobacteria</taxon>
        <taxon>Hyphomicrobiales</taxon>
        <taxon>Aurantimonadaceae</taxon>
        <taxon>Jiella</taxon>
    </lineage>
</organism>
<keyword evidence="4" id="KW-1185">Reference proteome</keyword>
<feature type="transmembrane region" description="Helical" evidence="1">
    <location>
        <begin position="16"/>
        <end position="39"/>
    </location>
</feature>
<name>A0A4Y8RPY8_9HYPH</name>
<proteinExistence type="predicted"/>
<dbReference type="AlphaFoldDB" id="A0A4Y8RPY8"/>
<reference evidence="3 4" key="1">
    <citation type="submission" date="2019-03" db="EMBL/GenBank/DDBJ databases">
        <title>Jiella endophytica sp. nov., a novel endophytic bacterium isolated from root of Ficus microcarpa Linn. f.</title>
        <authorList>
            <person name="Tuo L."/>
        </authorList>
    </citation>
    <scope>NUCLEOTIDE SEQUENCE [LARGE SCALE GENOMIC DNA]</scope>
    <source>
        <strain evidence="3 4">CBS5Q-3</strain>
    </source>
</reference>
<dbReference type="RefSeq" id="WP_134761013.1">
    <property type="nucleotide sequence ID" value="NZ_SOZD01000002.1"/>
</dbReference>
<evidence type="ECO:0000313" key="3">
    <source>
        <dbReference type="EMBL" id="TFF24844.1"/>
    </source>
</evidence>
<protein>
    <submittedName>
        <fullName evidence="3">Pilus assembly protein</fullName>
    </submittedName>
</protein>
<dbReference type="EMBL" id="SOZD01000002">
    <property type="protein sequence ID" value="TFF24844.1"/>
    <property type="molecule type" value="Genomic_DNA"/>
</dbReference>
<feature type="domain" description="Putative Flp pilus-assembly TadG-like N-terminal" evidence="2">
    <location>
        <begin position="14"/>
        <end position="60"/>
    </location>
</feature>
<evidence type="ECO:0000259" key="2">
    <source>
        <dbReference type="Pfam" id="PF13400"/>
    </source>
</evidence>
<dbReference type="Proteomes" id="UP000298179">
    <property type="component" value="Unassembled WGS sequence"/>
</dbReference>
<keyword evidence="1" id="KW-0812">Transmembrane</keyword>
<sequence>MTEHLRSFLQCRRGNFAVMTALAMPVLLMMMGGAVNYSVAFSTQSRLQSAADSAALGAARELYLANTRPELLESTIAAMVAVNVGADAGKLETKVSFGSPDQETAAKNGILNEVTVRLSMEVTPSFPMPGFDDTLRKVEALATARVSGGGRICMIALGEDGSKTVSMSGDGKIYASSCAVYSNSTAKNGVSVTQLAKLSSELTCSSGGYVGLEANYAPVPLTDCPTVKDPLLSRVAATPDHCDYEKLSIKDTNRNLFPGVYCGDTKLSGSSNIVFLPGTYTFWDGALKLEKGATLTGDGVSLVFVGKKAGLAIKNDTEISLSASQTGAMAGILIYADRDTDKARKFKIESRNARKMVGTIYVPNDKLTIGGDKDGDGQCDPDPITGLVEGLLGCEAEVGQYSEWTAIVAHEVEVTSGVKLVLNTDYDGSSVPVPAGVGPVGRNIALSK</sequence>
<evidence type="ECO:0000256" key="1">
    <source>
        <dbReference type="SAM" id="Phobius"/>
    </source>
</evidence>
<evidence type="ECO:0000313" key="4">
    <source>
        <dbReference type="Proteomes" id="UP000298179"/>
    </source>
</evidence>
<dbReference type="InterPro" id="IPR028087">
    <property type="entry name" value="Tad_N"/>
</dbReference>
<dbReference type="OrthoDB" id="7624353at2"/>
<accession>A0A4Y8RPY8</accession>
<keyword evidence="1" id="KW-0472">Membrane</keyword>
<dbReference type="Pfam" id="PF13400">
    <property type="entry name" value="Tad"/>
    <property type="match status" value="1"/>
</dbReference>